<evidence type="ECO:0000313" key="2">
    <source>
        <dbReference type="EMBL" id="QDO82467.1"/>
    </source>
</evidence>
<sequence>MADKLNDIMASWSASRNVLLYGPPATGKTRLISELFQALDTPPESQRGILLDPNDAASPLSRPNQEITIPQPVKVVWTTFHQSYGYEDFVLGLRPDITTEGTRLQPWAGVFLDAALELDDPSSEYKSVVIFIDEINRGNAARIFGEFMTFLDFDYRDDGRIPLPLPLRQLTYKDGRSEKIFRPGGKKSDIPENFRFPRNIYIVSTMNSVDRAAVPIDSALARRFDRIEMRPNLDVLAQNWGLDKTTIPKPSEDNWETLSPLVTGYLLLDRLNIAIASDFGPEFELGHGLLTSVVSNRTVEGQATPTVEENDTWRSLAAIWDNVLFPQLEDRYSGRPEQLIDLLRVDTAPSLGDYAWKLRTSMSSTVTTRVLSPVRLSELNIDVIQRSLRWLTR</sequence>
<dbReference type="InterPro" id="IPR003593">
    <property type="entry name" value="AAA+_ATPase"/>
</dbReference>
<proteinExistence type="predicted"/>
<dbReference type="InterPro" id="IPR011704">
    <property type="entry name" value="ATPase_dyneun-rel_AAA"/>
</dbReference>
<evidence type="ECO:0000313" key="3">
    <source>
        <dbReference type="Proteomes" id="UP000315947"/>
    </source>
</evidence>
<dbReference type="EMBL" id="CP041614">
    <property type="protein sequence ID" value="QDO82467.1"/>
    <property type="molecule type" value="Genomic_DNA"/>
</dbReference>
<dbReference type="PANTHER" id="PTHR37291:SF1">
    <property type="entry name" value="TYPE IV METHYL-DIRECTED RESTRICTION ENZYME ECOKMCRB SUBUNIT"/>
    <property type="match status" value="1"/>
</dbReference>
<feature type="domain" description="AAA+ ATPase" evidence="1">
    <location>
        <begin position="14"/>
        <end position="234"/>
    </location>
</feature>
<organism evidence="2 3">
    <name type="scientific">Shewanella psychropiezotolerans</name>
    <dbReference type="NCBI Taxonomy" id="2593655"/>
    <lineage>
        <taxon>Bacteria</taxon>
        <taxon>Pseudomonadati</taxon>
        <taxon>Pseudomonadota</taxon>
        <taxon>Gammaproteobacteria</taxon>
        <taxon>Alteromonadales</taxon>
        <taxon>Shewanellaceae</taxon>
        <taxon>Shewanella</taxon>
    </lineage>
</organism>
<dbReference type="InterPro" id="IPR052934">
    <property type="entry name" value="Methyl-DNA_Rec/Restrict_Enz"/>
</dbReference>
<gene>
    <name evidence="2" type="ORF">FM037_03430</name>
</gene>
<dbReference type="PANTHER" id="PTHR37291">
    <property type="entry name" value="5-METHYLCYTOSINE-SPECIFIC RESTRICTION ENZYME B"/>
    <property type="match status" value="1"/>
</dbReference>
<dbReference type="SUPFAM" id="SSF52540">
    <property type="entry name" value="P-loop containing nucleoside triphosphate hydrolases"/>
    <property type="match status" value="1"/>
</dbReference>
<protein>
    <submittedName>
        <fullName evidence="2">AAA family ATPase</fullName>
    </submittedName>
</protein>
<dbReference type="RefSeq" id="WP_144044856.1">
    <property type="nucleotide sequence ID" value="NZ_CP041614.1"/>
</dbReference>
<dbReference type="Proteomes" id="UP000315947">
    <property type="component" value="Chromosome"/>
</dbReference>
<dbReference type="SMART" id="SM00382">
    <property type="entry name" value="AAA"/>
    <property type="match status" value="1"/>
</dbReference>
<dbReference type="Gene3D" id="3.40.50.300">
    <property type="entry name" value="P-loop containing nucleotide triphosphate hydrolases"/>
    <property type="match status" value="1"/>
</dbReference>
<dbReference type="InterPro" id="IPR027417">
    <property type="entry name" value="P-loop_NTPase"/>
</dbReference>
<keyword evidence="3" id="KW-1185">Reference proteome</keyword>
<dbReference type="Pfam" id="PF07728">
    <property type="entry name" value="AAA_5"/>
    <property type="match status" value="1"/>
</dbReference>
<reference evidence="2 3" key="1">
    <citation type="submission" date="2019-07" db="EMBL/GenBank/DDBJ databases">
        <title>Shewanella sp. YLB-06 whole genomic sequence.</title>
        <authorList>
            <person name="Yu L."/>
        </authorList>
    </citation>
    <scope>NUCLEOTIDE SEQUENCE [LARGE SCALE GENOMIC DNA]</scope>
    <source>
        <strain evidence="2 3">YLB-06</strain>
    </source>
</reference>
<accession>A0ABX5WTP0</accession>
<evidence type="ECO:0000259" key="1">
    <source>
        <dbReference type="SMART" id="SM00382"/>
    </source>
</evidence>
<name>A0ABX5WTP0_9GAMM</name>